<dbReference type="SUPFAM" id="SSF50978">
    <property type="entry name" value="WD40 repeat-like"/>
    <property type="match status" value="1"/>
</dbReference>
<keyword evidence="2" id="KW-0677">Repeat</keyword>
<sequence length="385" mass="42685">MCSEMPVSCLIPLLNSDGDCMQSAQKLQSLAHHEERIWCVQWNHTGSILASCGEDKSLCLWIWEDTSWKLSTSSTDNHTKTIRTLAWSPCDRYIATASFDASVVIMRVTKSESEIDLQSIAILEGHANEVKCVAWAISGHLLATCGRDKSVWVWEFDDEEDCQCVSVLQPHSADVKSVFWHPIKEILGSTSYDNTINLYKEELDDWVVACKLVGHDSTVWKAQFSPSGLHLASASEDKTLRIWMEMPDSKSFHWVCCMTISDAHSAPVFDLAWSPCGCYLASCGGDDSICIFRSDLPSSTCSPDVICSPSLTLWLHLRKAHSGDVNSVCWYPTLQNPIDNSKVLSYLLASGGDDRLVNIWSIPLDPDCTGTLCVPPASPLDDELD</sequence>
<dbReference type="SMART" id="SM00320">
    <property type="entry name" value="WD40"/>
    <property type="match status" value="7"/>
</dbReference>
<protein>
    <recommendedName>
        <fullName evidence="3">Probable cytosolic iron-sulfur protein assembly protein CIAO1 homolog</fullName>
    </recommendedName>
</protein>
<dbReference type="InterPro" id="IPR001680">
    <property type="entry name" value="WD40_rpt"/>
</dbReference>
<name>A0A0X3NTP7_SCHSO</name>
<dbReference type="InterPro" id="IPR036322">
    <property type="entry name" value="WD40_repeat_dom_sf"/>
</dbReference>
<comment type="similarity">
    <text evidence="3">Belongs to the WD repeat CIA1 family.</text>
</comment>
<dbReference type="InterPro" id="IPR015943">
    <property type="entry name" value="WD40/YVTN_repeat-like_dom_sf"/>
</dbReference>
<dbReference type="InterPro" id="IPR028608">
    <property type="entry name" value="CIAO1/Cia1"/>
</dbReference>
<dbReference type="PROSITE" id="PS00678">
    <property type="entry name" value="WD_REPEATS_1"/>
    <property type="match status" value="1"/>
</dbReference>
<accession>A0A0X3NTP7</accession>
<feature type="repeat" description="WD" evidence="4">
    <location>
        <begin position="212"/>
        <end position="243"/>
    </location>
</feature>
<dbReference type="PROSITE" id="PS50294">
    <property type="entry name" value="WD_REPEATS_REGION"/>
    <property type="match status" value="3"/>
</dbReference>
<dbReference type="EMBL" id="GEEE01020512">
    <property type="protein sequence ID" value="JAP42713.1"/>
    <property type="molecule type" value="Transcribed_RNA"/>
</dbReference>
<feature type="repeat" description="WD" evidence="4">
    <location>
        <begin position="123"/>
        <end position="160"/>
    </location>
</feature>
<dbReference type="PROSITE" id="PS50082">
    <property type="entry name" value="WD_REPEATS_2"/>
    <property type="match status" value="5"/>
</dbReference>
<dbReference type="GO" id="GO:0016226">
    <property type="term" value="P:iron-sulfur cluster assembly"/>
    <property type="evidence" value="ECO:0007669"/>
    <property type="project" value="UniProtKB-UniRule"/>
</dbReference>
<gene>
    <name evidence="5" type="primary">CIAO1</name>
    <name evidence="5" type="ORF">TR149267</name>
</gene>
<evidence type="ECO:0000256" key="4">
    <source>
        <dbReference type="PROSITE-ProRule" id="PRU00221"/>
    </source>
</evidence>
<keyword evidence="1 4" id="KW-0853">WD repeat</keyword>
<evidence type="ECO:0000256" key="3">
    <source>
        <dbReference type="HAMAP-Rule" id="MF_03037"/>
    </source>
</evidence>
<evidence type="ECO:0000313" key="5">
    <source>
        <dbReference type="EMBL" id="JAP42713.1"/>
    </source>
</evidence>
<proteinExistence type="inferred from homology"/>
<dbReference type="AlphaFoldDB" id="A0A0X3NTP7"/>
<evidence type="ECO:0000256" key="2">
    <source>
        <dbReference type="ARBA" id="ARBA00022737"/>
    </source>
</evidence>
<dbReference type="Gene3D" id="2.130.10.10">
    <property type="entry name" value="YVTN repeat-like/Quinoprotein amine dehydrogenase"/>
    <property type="match status" value="1"/>
</dbReference>
<dbReference type="PANTHER" id="PTHR19920">
    <property type="entry name" value="WD40 PROTEIN CIAO1"/>
    <property type="match status" value="1"/>
</dbReference>
<dbReference type="GO" id="GO:0097361">
    <property type="term" value="C:cytosolic [4Fe-4S] assembly targeting complex"/>
    <property type="evidence" value="ECO:0007669"/>
    <property type="project" value="InterPro"/>
</dbReference>
<dbReference type="PANTHER" id="PTHR19920:SF0">
    <property type="entry name" value="CYTOSOLIC IRON-SULFUR PROTEIN ASSEMBLY PROTEIN CIAO1-RELATED"/>
    <property type="match status" value="1"/>
</dbReference>
<feature type="repeat" description="WD" evidence="4">
    <location>
        <begin position="75"/>
        <end position="116"/>
    </location>
</feature>
<evidence type="ECO:0000256" key="1">
    <source>
        <dbReference type="ARBA" id="ARBA00022574"/>
    </source>
</evidence>
<organism evidence="5">
    <name type="scientific">Schistocephalus solidus</name>
    <name type="common">Tapeworm</name>
    <dbReference type="NCBI Taxonomy" id="70667"/>
    <lineage>
        <taxon>Eukaryota</taxon>
        <taxon>Metazoa</taxon>
        <taxon>Spiralia</taxon>
        <taxon>Lophotrochozoa</taxon>
        <taxon>Platyhelminthes</taxon>
        <taxon>Cestoda</taxon>
        <taxon>Eucestoda</taxon>
        <taxon>Diphyllobothriidea</taxon>
        <taxon>Diphyllobothriidae</taxon>
        <taxon>Schistocephalus</taxon>
    </lineage>
</organism>
<feature type="repeat" description="WD" evidence="4">
    <location>
        <begin position="30"/>
        <end position="61"/>
    </location>
</feature>
<dbReference type="HAMAP" id="MF_03037">
    <property type="entry name" value="ciao1"/>
    <property type="match status" value="1"/>
</dbReference>
<reference evidence="5" key="1">
    <citation type="submission" date="2016-01" db="EMBL/GenBank/DDBJ databases">
        <title>Reference transcriptome for the parasite Schistocephalus solidus: insights into the molecular evolution of parasitism.</title>
        <authorList>
            <person name="Hebert F.O."/>
            <person name="Grambauer S."/>
            <person name="Barber I."/>
            <person name="Landry C.R."/>
            <person name="Aubin-Horth N."/>
        </authorList>
    </citation>
    <scope>NUCLEOTIDE SEQUENCE</scope>
</reference>
<dbReference type="CDD" id="cd00200">
    <property type="entry name" value="WD40"/>
    <property type="match status" value="1"/>
</dbReference>
<feature type="repeat" description="WD" evidence="4">
    <location>
        <begin position="168"/>
        <end position="200"/>
    </location>
</feature>
<dbReference type="Pfam" id="PF00400">
    <property type="entry name" value="WD40"/>
    <property type="match status" value="7"/>
</dbReference>
<dbReference type="InterPro" id="IPR019775">
    <property type="entry name" value="WD40_repeat_CS"/>
</dbReference>
<comment type="function">
    <text evidence="3">Essential component of the cytosolic iron-sulfur (Fe/S) protein assembly machinery. Required for the maturation of extramitochondrial Fe/S proteins.</text>
</comment>